<dbReference type="GO" id="GO:0003676">
    <property type="term" value="F:nucleic acid binding"/>
    <property type="evidence" value="ECO:0007669"/>
    <property type="project" value="InterPro"/>
</dbReference>
<dbReference type="EMBL" id="MFEH01000005">
    <property type="protein sequence ID" value="OGE73671.1"/>
    <property type="molecule type" value="Genomic_DNA"/>
</dbReference>
<sequence length="192" mass="22553">MLNKIVLDLETQKSFEEVGGFGKNHLLKVSVVGVYSYPSNKYQCFTEDQLYRLGEMLAEADQVIGFNIKNFDFQVLQPYLNYQLSDIPYLDILEEIEKLLGRRLKLDNLAQSTLGVGKSGDGLQALKFYKLGQIEELKKYCLDDVRITKDLYDYILRYEKCMYKDYFEMRELQMRFSEPMMRKPIARQAALF</sequence>
<dbReference type="STRING" id="1817821.A2717_03500"/>
<organism evidence="2 3">
    <name type="scientific">Candidatus Doudnabacteria bacterium RIFCSPHIGHO2_01_FULL_41_86</name>
    <dbReference type="NCBI Taxonomy" id="1817821"/>
    <lineage>
        <taxon>Bacteria</taxon>
        <taxon>Candidatus Doudnaibacteriota</taxon>
    </lineage>
</organism>
<protein>
    <recommendedName>
        <fullName evidence="1">YprB ribonuclease H-like domain-containing protein</fullName>
    </recommendedName>
</protein>
<evidence type="ECO:0000313" key="3">
    <source>
        <dbReference type="Proteomes" id="UP000177610"/>
    </source>
</evidence>
<reference evidence="2 3" key="1">
    <citation type="journal article" date="2016" name="Nat. Commun.">
        <title>Thousands of microbial genomes shed light on interconnected biogeochemical processes in an aquifer system.</title>
        <authorList>
            <person name="Anantharaman K."/>
            <person name="Brown C.T."/>
            <person name="Hug L.A."/>
            <person name="Sharon I."/>
            <person name="Castelle C.J."/>
            <person name="Probst A.J."/>
            <person name="Thomas B.C."/>
            <person name="Singh A."/>
            <person name="Wilkins M.J."/>
            <person name="Karaoz U."/>
            <person name="Brodie E.L."/>
            <person name="Williams K.H."/>
            <person name="Hubbard S.S."/>
            <person name="Banfield J.F."/>
        </authorList>
    </citation>
    <scope>NUCLEOTIDE SEQUENCE [LARGE SCALE GENOMIC DNA]</scope>
</reference>
<evidence type="ECO:0000259" key="1">
    <source>
        <dbReference type="Pfam" id="PF13482"/>
    </source>
</evidence>
<dbReference type="InterPro" id="IPR012337">
    <property type="entry name" value="RNaseH-like_sf"/>
</dbReference>
<gene>
    <name evidence="2" type="ORF">A2717_03500</name>
</gene>
<dbReference type="AlphaFoldDB" id="A0A1F5N7K7"/>
<dbReference type="InterPro" id="IPR036397">
    <property type="entry name" value="RNaseH_sf"/>
</dbReference>
<dbReference type="Pfam" id="PF13482">
    <property type="entry name" value="RNase_H_2"/>
    <property type="match status" value="1"/>
</dbReference>
<accession>A0A1F5N7K7</accession>
<proteinExistence type="predicted"/>
<feature type="domain" description="YprB ribonuclease H-like" evidence="1">
    <location>
        <begin position="17"/>
        <end position="155"/>
    </location>
</feature>
<name>A0A1F5N7K7_9BACT</name>
<dbReference type="Proteomes" id="UP000177610">
    <property type="component" value="Unassembled WGS sequence"/>
</dbReference>
<evidence type="ECO:0000313" key="2">
    <source>
        <dbReference type="EMBL" id="OGE73671.1"/>
    </source>
</evidence>
<dbReference type="Gene3D" id="3.30.420.10">
    <property type="entry name" value="Ribonuclease H-like superfamily/Ribonuclease H"/>
    <property type="match status" value="1"/>
</dbReference>
<dbReference type="SUPFAM" id="SSF53098">
    <property type="entry name" value="Ribonuclease H-like"/>
    <property type="match status" value="1"/>
</dbReference>
<comment type="caution">
    <text evidence="2">The sequence shown here is derived from an EMBL/GenBank/DDBJ whole genome shotgun (WGS) entry which is preliminary data.</text>
</comment>
<dbReference type="InterPro" id="IPR038720">
    <property type="entry name" value="YprB_RNase_H-like_dom"/>
</dbReference>